<sequence>MPYYSEDELQHLGFASVGSNVLVSKLASIYGHARIHLGCNIRIDDFCVLSAGDGGIWLGNYIHIAVHCSLIGGGRITLRDFCNLSSRVAIYSSSDDYSGNSMTNPMVGAPYTDVTHAPVILNKHVIVGCGSVVLPGVTLGEGVALGALSLANRSLQSWGVYAGQPARYLKPRSQRLLEQERCFLSSGKPC</sequence>
<dbReference type="SUPFAM" id="SSF51161">
    <property type="entry name" value="Trimeric LpxA-like enzymes"/>
    <property type="match status" value="1"/>
</dbReference>
<evidence type="ECO:0000313" key="2">
    <source>
        <dbReference type="Proteomes" id="UP001501757"/>
    </source>
</evidence>
<keyword evidence="2" id="KW-1185">Reference proteome</keyword>
<proteinExistence type="predicted"/>
<gene>
    <name evidence="1" type="primary">vioB</name>
    <name evidence="1" type="ORF">GCM10009092_17690</name>
</gene>
<protein>
    <submittedName>
        <fullName evidence="1">dTDP-4-amino-4,6-dideoxy-D-glucose acetyltransferase VioB</fullName>
    </submittedName>
</protein>
<organism evidence="1 2">
    <name type="scientific">Bowmanella denitrificans</name>
    <dbReference type="NCBI Taxonomy" id="366582"/>
    <lineage>
        <taxon>Bacteria</taxon>
        <taxon>Pseudomonadati</taxon>
        <taxon>Pseudomonadota</taxon>
        <taxon>Gammaproteobacteria</taxon>
        <taxon>Alteromonadales</taxon>
        <taxon>Alteromonadaceae</taxon>
        <taxon>Bowmanella</taxon>
    </lineage>
</organism>
<dbReference type="EMBL" id="BAAAEI010000007">
    <property type="protein sequence ID" value="GAA0353776.1"/>
    <property type="molecule type" value="Genomic_DNA"/>
</dbReference>
<dbReference type="Gene3D" id="2.160.10.10">
    <property type="entry name" value="Hexapeptide repeat proteins"/>
    <property type="match status" value="1"/>
</dbReference>
<evidence type="ECO:0000313" key="1">
    <source>
        <dbReference type="EMBL" id="GAA0353776.1"/>
    </source>
</evidence>
<dbReference type="CDD" id="cd04647">
    <property type="entry name" value="LbH_MAT_like"/>
    <property type="match status" value="1"/>
</dbReference>
<name>A0ABP3GVC3_9ALTE</name>
<dbReference type="PANTHER" id="PTHR23416">
    <property type="entry name" value="SIALIC ACID SYNTHASE-RELATED"/>
    <property type="match status" value="1"/>
</dbReference>
<dbReference type="RefSeq" id="WP_343844282.1">
    <property type="nucleotide sequence ID" value="NZ_BAAAEI010000007.1"/>
</dbReference>
<comment type="caution">
    <text evidence="1">The sequence shown here is derived from an EMBL/GenBank/DDBJ whole genome shotgun (WGS) entry which is preliminary data.</text>
</comment>
<accession>A0ABP3GVC3</accession>
<reference evidence="2" key="1">
    <citation type="journal article" date="2019" name="Int. J. Syst. Evol. Microbiol.">
        <title>The Global Catalogue of Microorganisms (GCM) 10K type strain sequencing project: providing services to taxonomists for standard genome sequencing and annotation.</title>
        <authorList>
            <consortium name="The Broad Institute Genomics Platform"/>
            <consortium name="The Broad Institute Genome Sequencing Center for Infectious Disease"/>
            <person name="Wu L."/>
            <person name="Ma J."/>
        </authorList>
    </citation>
    <scope>NUCLEOTIDE SEQUENCE [LARGE SCALE GENOMIC DNA]</scope>
    <source>
        <strain evidence="2">JCM 13378</strain>
    </source>
</reference>
<dbReference type="Proteomes" id="UP001501757">
    <property type="component" value="Unassembled WGS sequence"/>
</dbReference>
<dbReference type="InterPro" id="IPR051159">
    <property type="entry name" value="Hexapeptide_acetyltransf"/>
</dbReference>
<dbReference type="InterPro" id="IPR011004">
    <property type="entry name" value="Trimer_LpxA-like_sf"/>
</dbReference>